<reference evidence="2 3" key="1">
    <citation type="submission" date="2023-07" db="EMBL/GenBank/DDBJ databases">
        <title>Sorghum-associated microbial communities from plants grown in Nebraska, USA.</title>
        <authorList>
            <person name="Schachtman D."/>
        </authorList>
    </citation>
    <scope>NUCLEOTIDE SEQUENCE [LARGE SCALE GENOMIC DNA]</scope>
    <source>
        <strain evidence="2 3">BE332</strain>
    </source>
</reference>
<proteinExistence type="predicted"/>
<keyword evidence="3" id="KW-1185">Reference proteome</keyword>
<comment type="caution">
    <text evidence="2">The sequence shown here is derived from an EMBL/GenBank/DDBJ whole genome shotgun (WGS) entry which is preliminary data.</text>
</comment>
<sequence length="35" mass="3731">MPDIQSPPPPPPPPPTTVVVETETKVQAPPEVRTT</sequence>
<feature type="region of interest" description="Disordered" evidence="1">
    <location>
        <begin position="1"/>
        <end position="35"/>
    </location>
</feature>
<evidence type="ECO:0000313" key="2">
    <source>
        <dbReference type="EMBL" id="MDQ0373820.1"/>
    </source>
</evidence>
<dbReference type="Proteomes" id="UP001239626">
    <property type="component" value="Unassembled WGS sequence"/>
</dbReference>
<gene>
    <name evidence="2" type="ORF">J2X26_002131</name>
</gene>
<dbReference type="EMBL" id="JAUSVB010000002">
    <property type="protein sequence ID" value="MDQ0373820.1"/>
    <property type="molecule type" value="Genomic_DNA"/>
</dbReference>
<protein>
    <submittedName>
        <fullName evidence="2">Uncharacterized protein</fullName>
    </submittedName>
</protein>
<feature type="compositionally biased region" description="Pro residues" evidence="1">
    <location>
        <begin position="1"/>
        <end position="16"/>
    </location>
</feature>
<name>A0ABU0EEW2_9CELL</name>
<organism evidence="2 3">
    <name type="scientific">Cellulomonas humilata</name>
    <dbReference type="NCBI Taxonomy" id="144055"/>
    <lineage>
        <taxon>Bacteria</taxon>
        <taxon>Bacillati</taxon>
        <taxon>Actinomycetota</taxon>
        <taxon>Actinomycetes</taxon>
        <taxon>Micrococcales</taxon>
        <taxon>Cellulomonadaceae</taxon>
        <taxon>Cellulomonas</taxon>
    </lineage>
</organism>
<evidence type="ECO:0000313" key="3">
    <source>
        <dbReference type="Proteomes" id="UP001239626"/>
    </source>
</evidence>
<accession>A0ABU0EEW2</accession>
<evidence type="ECO:0000256" key="1">
    <source>
        <dbReference type="SAM" id="MobiDB-lite"/>
    </source>
</evidence>